<feature type="region of interest" description="Disordered" evidence="1">
    <location>
        <begin position="314"/>
        <end position="340"/>
    </location>
</feature>
<dbReference type="AlphaFoldDB" id="A0AAP2W5S3"/>
<dbReference type="Proteomes" id="UP001320159">
    <property type="component" value="Unassembled WGS sequence"/>
</dbReference>
<dbReference type="EMBL" id="PGCK01000004">
    <property type="protein sequence ID" value="MCD1294613.1"/>
    <property type="molecule type" value="Genomic_DNA"/>
</dbReference>
<organism evidence="2 3">
    <name type="scientific">Methanooceanicella nereidis</name>
    <dbReference type="NCBI Taxonomy" id="2052831"/>
    <lineage>
        <taxon>Archaea</taxon>
        <taxon>Methanobacteriati</taxon>
        <taxon>Methanobacteriota</taxon>
        <taxon>Stenosarchaea group</taxon>
        <taxon>Methanomicrobia</taxon>
        <taxon>Methanocellales</taxon>
        <taxon>Methanocellaceae</taxon>
        <taxon>Methanooceanicella</taxon>
    </lineage>
</organism>
<evidence type="ECO:0000256" key="1">
    <source>
        <dbReference type="SAM" id="MobiDB-lite"/>
    </source>
</evidence>
<gene>
    <name evidence="2" type="ORF">CUJ83_06315</name>
</gene>
<evidence type="ECO:0000313" key="3">
    <source>
        <dbReference type="Proteomes" id="UP001320159"/>
    </source>
</evidence>
<name>A0AAP2W5S3_9EURY</name>
<keyword evidence="3" id="KW-1185">Reference proteome</keyword>
<sequence length="460" mass="51601">MECPISYELSDGKGNTMANGEATAALEEDTVTILPHLGEPILFSPREITRLSAKDYRLSLSLGADELLSLYDLGYAYEDFTKALCRLRNEVLLKDMLMHEKVREKGFEAEHVLVDGAGNEISSGICEPRFFETALVILPEIGEPFRMPYSHISETKEESYAIVIGTEDGNKVRLSAMGHQFDPFKSSLSKAMAELSQRTQAWLKELVPGLDSSGIRKASRLLKDGRSARKCDLDSISPLIWKSLEKKISSAGLKDEYDTLRSMARQDHISIGIKRGLFGEVTGEYIWYLIPVYDTDAKKPGNAVIMGSALLEDKEGEDEGEIEAGSGADEAENTLEGDEGKSDGKATYVFRIMERKIYSEIKDLEELDRAADSMIRTINDSMAAINFRREPVYLPEEKLYEPKYVKYLYSIQRLPQLRTLRKAYVGRVVHTSPEQWKKGISALLSFNVSTTDDSKVWKNG</sequence>
<comment type="caution">
    <text evidence="2">The sequence shown here is derived from an EMBL/GenBank/DDBJ whole genome shotgun (WGS) entry which is preliminary data.</text>
</comment>
<accession>A0AAP2W5S3</accession>
<reference evidence="2 3" key="1">
    <citation type="submission" date="2017-11" db="EMBL/GenBank/DDBJ databases">
        <title>Isolation and Characterization of Family Methanocellaceae Species from Potential Methane Hydrate Area Offshore Southwestern Taiwan.</title>
        <authorList>
            <person name="Zhang W.-L."/>
            <person name="Chen W.-C."/>
            <person name="Lai M.-C."/>
            <person name="Chen S.-C."/>
        </authorList>
    </citation>
    <scope>NUCLEOTIDE SEQUENCE [LARGE SCALE GENOMIC DNA]</scope>
    <source>
        <strain evidence="2 3">CWC-04</strain>
    </source>
</reference>
<protein>
    <submittedName>
        <fullName evidence="2">Uncharacterized protein</fullName>
    </submittedName>
</protein>
<proteinExistence type="predicted"/>
<evidence type="ECO:0000313" key="2">
    <source>
        <dbReference type="EMBL" id="MCD1294613.1"/>
    </source>
</evidence>